<dbReference type="OMA" id="ANGNDCH"/>
<reference evidence="1 2" key="1">
    <citation type="journal article" date="2012" name="G3 (Bethesda)">
        <title>Pichia sorbitophila, an interspecies yeast hybrid reveals early steps of genome resolution following polyploidization.</title>
        <authorList>
            <person name="Leh Louis V."/>
            <person name="Despons L."/>
            <person name="Friedrich A."/>
            <person name="Martin T."/>
            <person name="Durrens P."/>
            <person name="Casaregola S."/>
            <person name="Neuveglise C."/>
            <person name="Fairhead C."/>
            <person name="Marck C."/>
            <person name="Cruz J.A."/>
            <person name="Straub M.L."/>
            <person name="Kugler V."/>
            <person name="Sacerdot C."/>
            <person name="Uzunov Z."/>
            <person name="Thierry A."/>
            <person name="Weiss S."/>
            <person name="Bleykasten C."/>
            <person name="De Montigny J."/>
            <person name="Jacques N."/>
            <person name="Jung P."/>
            <person name="Lemaire M."/>
            <person name="Mallet S."/>
            <person name="Morel G."/>
            <person name="Richard G.F."/>
            <person name="Sarkar A."/>
            <person name="Savel G."/>
            <person name="Schacherer J."/>
            <person name="Seret M.L."/>
            <person name="Talla E."/>
            <person name="Samson G."/>
            <person name="Jubin C."/>
            <person name="Poulain J."/>
            <person name="Vacherie B."/>
            <person name="Barbe V."/>
            <person name="Pelletier E."/>
            <person name="Sherman D.J."/>
            <person name="Westhof E."/>
            <person name="Weissenbach J."/>
            <person name="Baret P.V."/>
            <person name="Wincker P."/>
            <person name="Gaillardin C."/>
            <person name="Dujon B."/>
            <person name="Souciet J.L."/>
        </authorList>
    </citation>
    <scope>NUCLEOTIDE SEQUENCE [LARGE SCALE GENOMIC DNA]</scope>
    <source>
        <strain evidence="2">ATCC MYA-4447 / BCRC 22081 / CBS 7064 / NBRC 10061 / NRRL Y-12695</strain>
    </source>
</reference>
<evidence type="ECO:0000313" key="1">
    <source>
        <dbReference type="EMBL" id="CCE88570.1"/>
    </source>
</evidence>
<accession>G8YMH4</accession>
<dbReference type="AlphaFoldDB" id="G8YMH4"/>
<dbReference type="Proteomes" id="UP000005222">
    <property type="component" value="Chromosome F"/>
</dbReference>
<evidence type="ECO:0000313" key="2">
    <source>
        <dbReference type="Proteomes" id="UP000005222"/>
    </source>
</evidence>
<gene>
    <name evidence="1" type="primary">Piso0_001339</name>
    <name evidence="1" type="ORF">GNLVRS01_PISO0F04317g</name>
</gene>
<keyword evidence="2" id="KW-1185">Reference proteome</keyword>
<dbReference type="eggNOG" id="ENOG502RQEQ">
    <property type="taxonomic scope" value="Eukaryota"/>
</dbReference>
<organism evidence="1 2">
    <name type="scientific">Pichia sorbitophila (strain ATCC MYA-4447 / BCRC 22081 / CBS 7064 / NBRC 10061 / NRRL Y-12695)</name>
    <name type="common">Hybrid yeast</name>
    <dbReference type="NCBI Taxonomy" id="559304"/>
    <lineage>
        <taxon>Eukaryota</taxon>
        <taxon>Fungi</taxon>
        <taxon>Dikarya</taxon>
        <taxon>Ascomycota</taxon>
        <taxon>Saccharomycotina</taxon>
        <taxon>Pichiomycetes</taxon>
        <taxon>Debaryomycetaceae</taxon>
        <taxon>Millerozyma</taxon>
    </lineage>
</organism>
<name>G8YMH4_PICSO</name>
<dbReference type="InParanoid" id="G8YMH4"/>
<dbReference type="EMBL" id="FO082054">
    <property type="protein sequence ID" value="CCE88570.1"/>
    <property type="molecule type" value="Genomic_DNA"/>
</dbReference>
<sequence>MISRSSRCRLSKSGYFSSGSTVLSAVGVRNIFSSSGSDYDFISKDDVHAMNDYKPVNKGNNIIDKKPAFYKRSSIEFTGDRYEKNMYLFNIIDQLKIKEFESDIVARSEPILKFLLPEFTLSIEETTCIIFGLHNLRFSKDRLSSGTQLGDQPQKMFPEMNMESDITTDKLRVAGKTFFDFHTKIGTVFMNEKHLALSSLDLERTIDAFTNAERVIPLFMKHNNMYNILSTPSSVKVNSALQSDQTLSQKKLLDVTSIGSLFTLIGILLLKYKKHEVSDHLINSKLINGPRGLLSIATDDLIQSK</sequence>
<dbReference type="OrthoDB" id="4014468at2759"/>
<dbReference type="HOGENOM" id="CLU_077173_0_0_1"/>
<proteinExistence type="predicted"/>
<protein>
    <submittedName>
        <fullName evidence="1">Piso0_001339 protein</fullName>
    </submittedName>
</protein>